<dbReference type="PANTHER" id="PTHR33408:SF2">
    <property type="entry name" value="TRANSPOSASE DDE DOMAIN-CONTAINING PROTEIN"/>
    <property type="match status" value="1"/>
</dbReference>
<evidence type="ECO:0000313" key="5">
    <source>
        <dbReference type="Proteomes" id="UP001162318"/>
    </source>
</evidence>
<dbReference type="PANTHER" id="PTHR33408">
    <property type="entry name" value="TRANSPOSASE"/>
    <property type="match status" value="1"/>
</dbReference>
<protein>
    <submittedName>
        <fullName evidence="4">IS1182 family transposase</fullName>
    </submittedName>
</protein>
<dbReference type="EMBL" id="JAOCKX010000001">
    <property type="protein sequence ID" value="MDH2129624.1"/>
    <property type="molecule type" value="Genomic_DNA"/>
</dbReference>
<accession>A0AA42WPX3</accession>
<dbReference type="AlphaFoldDB" id="A0AA42WPX3"/>
<name>A0AA42WPX3_SPHYA</name>
<dbReference type="InterPro" id="IPR002559">
    <property type="entry name" value="Transposase_11"/>
</dbReference>
<dbReference type="Pfam" id="PF05598">
    <property type="entry name" value="DUF772"/>
    <property type="match status" value="1"/>
</dbReference>
<evidence type="ECO:0000313" key="4">
    <source>
        <dbReference type="EMBL" id="MDH2129624.1"/>
    </source>
</evidence>
<dbReference type="RefSeq" id="WP_216313459.1">
    <property type="nucleotide sequence ID" value="NZ_JAOCKX010000001.1"/>
</dbReference>
<evidence type="ECO:0000259" key="3">
    <source>
        <dbReference type="Pfam" id="PF05598"/>
    </source>
</evidence>
<gene>
    <name evidence="4" type="ORF">N5J77_00690</name>
</gene>
<feature type="domain" description="Transposase IS4-like" evidence="2">
    <location>
        <begin position="247"/>
        <end position="461"/>
    </location>
</feature>
<evidence type="ECO:0000259" key="2">
    <source>
        <dbReference type="Pfam" id="PF01609"/>
    </source>
</evidence>
<organism evidence="4 5">
    <name type="scientific">Sphingobium yanoikuyae</name>
    <name type="common">Sphingomonas yanoikuyae</name>
    <dbReference type="NCBI Taxonomy" id="13690"/>
    <lineage>
        <taxon>Bacteria</taxon>
        <taxon>Pseudomonadati</taxon>
        <taxon>Pseudomonadota</taxon>
        <taxon>Alphaproteobacteria</taxon>
        <taxon>Sphingomonadales</taxon>
        <taxon>Sphingomonadaceae</taxon>
        <taxon>Sphingobium</taxon>
    </lineage>
</organism>
<proteinExistence type="predicted"/>
<comment type="caution">
    <text evidence="4">The sequence shown here is derived from an EMBL/GenBank/DDBJ whole genome shotgun (WGS) entry which is preliminary data.</text>
</comment>
<feature type="coiled-coil region" evidence="1">
    <location>
        <begin position="165"/>
        <end position="209"/>
    </location>
</feature>
<feature type="domain" description="Transposase InsH N-terminal" evidence="3">
    <location>
        <begin position="19"/>
        <end position="111"/>
    </location>
</feature>
<evidence type="ECO:0000256" key="1">
    <source>
        <dbReference type="SAM" id="Coils"/>
    </source>
</evidence>
<dbReference type="Proteomes" id="UP001162318">
    <property type="component" value="Unassembled WGS sequence"/>
</dbReference>
<keyword evidence="1" id="KW-0175">Coiled coil</keyword>
<dbReference type="InterPro" id="IPR008490">
    <property type="entry name" value="Transposase_InsH_N"/>
</dbReference>
<dbReference type="NCBIfam" id="NF033551">
    <property type="entry name" value="transpos_IS1182"/>
    <property type="match status" value="1"/>
</dbReference>
<reference evidence="4" key="1">
    <citation type="submission" date="2022-09" db="EMBL/GenBank/DDBJ databases">
        <title>Intensive care unit water sources are persistently colonized with multi-drug resistant bacteria and are the site of extensive horizontal gene transfer of antibiotic resistance genes.</title>
        <authorList>
            <person name="Diorio-Toth L."/>
        </authorList>
    </citation>
    <scope>NUCLEOTIDE SEQUENCE</scope>
    <source>
        <strain evidence="4">GD03659</strain>
    </source>
</reference>
<sequence length="479" mass="53312">MGYIEGHSRDQMLLLPASVNDDVSADNPVRFIAAFIDDLDLGELGFDRSRPKRTGRPGYDPADLLKLYLYGYLNRVRSSRCLAAETARNLEVIWLLGGLRPDFRTIADFRKTNRAAFKPLFRSFVLLCRRLDLFGRELVAVDGTRLKAVNSRKRNFTRQKLAGWIKLADERIEEYLARLDLADRAEAEAEGAARRAAALEAKIARMRKRRELHSAMLADLVASGESQLSLTDPDARGMATSPKVGVGYNAQVAVDARHKLIVEQYVTNSGSDLGFLAQTASAAREILGVEQIDAVADKGYYKGEDIATCEDVGVVPYVVRPQRGPGINEGYFAKSEFRYDADEDCYTCPGGQRLDPYTRSQKPNGHVTIRYANMRACGTCALKPQCASGTRRSIDRWEGEAVLERMAERLAARPDITDRRRETVEHPFGTIKQWMNQGAFLMRGLANVNAEFSLTALAYNLRRAINILGIPALLGAVRA</sequence>
<dbReference type="InterPro" id="IPR047629">
    <property type="entry name" value="IS1182_transpos"/>
</dbReference>
<dbReference type="Pfam" id="PF01609">
    <property type="entry name" value="DDE_Tnp_1"/>
    <property type="match status" value="1"/>
</dbReference>